<dbReference type="InterPro" id="IPR024079">
    <property type="entry name" value="MetalloPept_cat_dom_sf"/>
</dbReference>
<evidence type="ECO:0000259" key="9">
    <source>
        <dbReference type="Pfam" id="PF01431"/>
    </source>
</evidence>
<keyword evidence="7" id="KW-0862">Zinc</keyword>
<dbReference type="GO" id="GO:0016485">
    <property type="term" value="P:protein processing"/>
    <property type="evidence" value="ECO:0007669"/>
    <property type="project" value="TreeGrafter"/>
</dbReference>
<comment type="subcellular location">
    <subcellularLocation>
        <location evidence="2">Cell membrane</location>
        <topology evidence="2">Single-pass type II membrane protein</topology>
    </subcellularLocation>
</comment>
<dbReference type="InterPro" id="IPR000718">
    <property type="entry name" value="Peptidase_M13"/>
</dbReference>
<dbReference type="SUPFAM" id="SSF55486">
    <property type="entry name" value="Metalloproteases ('zincins'), catalytic domain"/>
    <property type="match status" value="1"/>
</dbReference>
<organism evidence="11 12">
    <name type="scientific">Orchesella cincta</name>
    <name type="common">Springtail</name>
    <name type="synonym">Podura cincta</name>
    <dbReference type="NCBI Taxonomy" id="48709"/>
    <lineage>
        <taxon>Eukaryota</taxon>
        <taxon>Metazoa</taxon>
        <taxon>Ecdysozoa</taxon>
        <taxon>Arthropoda</taxon>
        <taxon>Hexapoda</taxon>
        <taxon>Collembola</taxon>
        <taxon>Entomobryomorpha</taxon>
        <taxon>Entomobryoidea</taxon>
        <taxon>Orchesellidae</taxon>
        <taxon>Orchesellinae</taxon>
        <taxon>Orchesella</taxon>
    </lineage>
</organism>
<dbReference type="Gene3D" id="3.40.390.10">
    <property type="entry name" value="Collagenase (Catalytic Domain)"/>
    <property type="match status" value="1"/>
</dbReference>
<dbReference type="Pfam" id="PF01431">
    <property type="entry name" value="Peptidase_M13"/>
    <property type="match status" value="1"/>
</dbReference>
<protein>
    <submittedName>
        <fullName evidence="11">Endothelin-converting enzyme 2</fullName>
    </submittedName>
</protein>
<dbReference type="STRING" id="48709.A0A1D2MEY0"/>
<gene>
    <name evidence="11" type="ORF">Ocin01_15125</name>
</gene>
<evidence type="ECO:0000256" key="5">
    <source>
        <dbReference type="ARBA" id="ARBA00022723"/>
    </source>
</evidence>
<comment type="cofactor">
    <cofactor evidence="1">
        <name>Zn(2+)</name>
        <dbReference type="ChEBI" id="CHEBI:29105"/>
    </cofactor>
</comment>
<keyword evidence="4" id="KW-0645">Protease</keyword>
<dbReference type="GO" id="GO:0046872">
    <property type="term" value="F:metal ion binding"/>
    <property type="evidence" value="ECO:0007669"/>
    <property type="project" value="UniProtKB-KW"/>
</dbReference>
<reference evidence="11 12" key="1">
    <citation type="journal article" date="2016" name="Genome Biol. Evol.">
        <title>Gene Family Evolution Reflects Adaptation to Soil Environmental Stressors in the Genome of the Collembolan Orchesella cincta.</title>
        <authorList>
            <person name="Faddeeva-Vakhrusheva A."/>
            <person name="Derks M.F."/>
            <person name="Anvar S.Y."/>
            <person name="Agamennone V."/>
            <person name="Suring W."/>
            <person name="Smit S."/>
            <person name="van Straalen N.M."/>
            <person name="Roelofs D."/>
        </authorList>
    </citation>
    <scope>NUCLEOTIDE SEQUENCE [LARGE SCALE GENOMIC DNA]</scope>
    <source>
        <tissue evidence="11">Mixed pool</tissue>
    </source>
</reference>
<dbReference type="GO" id="GO:0005886">
    <property type="term" value="C:plasma membrane"/>
    <property type="evidence" value="ECO:0007669"/>
    <property type="project" value="UniProtKB-SubCell"/>
</dbReference>
<evidence type="ECO:0000256" key="6">
    <source>
        <dbReference type="ARBA" id="ARBA00022801"/>
    </source>
</evidence>
<dbReference type="Pfam" id="PF05649">
    <property type="entry name" value="Peptidase_M13_N"/>
    <property type="match status" value="1"/>
</dbReference>
<dbReference type="InterPro" id="IPR018497">
    <property type="entry name" value="Peptidase_M13_C"/>
</dbReference>
<proteinExistence type="inferred from homology"/>
<dbReference type="OrthoDB" id="6776506at2759"/>
<keyword evidence="8" id="KW-0482">Metalloprotease</keyword>
<evidence type="ECO:0000256" key="8">
    <source>
        <dbReference type="ARBA" id="ARBA00023049"/>
    </source>
</evidence>
<dbReference type="PRINTS" id="PR00786">
    <property type="entry name" value="NEPRILYSIN"/>
</dbReference>
<dbReference type="PROSITE" id="PS51885">
    <property type="entry name" value="NEPRILYSIN"/>
    <property type="match status" value="1"/>
</dbReference>
<evidence type="ECO:0000256" key="2">
    <source>
        <dbReference type="ARBA" id="ARBA00004401"/>
    </source>
</evidence>
<evidence type="ECO:0000256" key="1">
    <source>
        <dbReference type="ARBA" id="ARBA00001947"/>
    </source>
</evidence>
<dbReference type="PANTHER" id="PTHR11733:SF167">
    <property type="entry name" value="FI17812P1-RELATED"/>
    <property type="match status" value="1"/>
</dbReference>
<dbReference type="InterPro" id="IPR008753">
    <property type="entry name" value="Peptidase_M13_N"/>
</dbReference>
<evidence type="ECO:0000313" key="12">
    <source>
        <dbReference type="Proteomes" id="UP000094527"/>
    </source>
</evidence>
<dbReference type="PANTHER" id="PTHR11733">
    <property type="entry name" value="ZINC METALLOPROTEASE FAMILY M13 NEPRILYSIN-RELATED"/>
    <property type="match status" value="1"/>
</dbReference>
<sequence length="502" mass="57334">MLTRVATKSGSKKPYRSEQLQGVGNFFNSLSYAAMTQSWAEEMTLEKLEEKTVKYFSERMNSEPNIYWEGFFEQIFQGTDIEISPTTVVSLPFDKVMQVLQSVKYADTKAVANALNFQLATQLLLESTGVLDDLNTFKCTESNLPKEVLCLEKTKEYFGYSLGTTYLNVYYNDAVTTPAITSLMDKIKQGYQDVIDDTKWMENKTKAYLKDKIQDMTTFITKPDWLKENGGLENFYQGLQVANNMRSSYPMNFLRVNNWYVAKTRSYTNRITKIQESGDLSDFHIYDLSMSRYLGTVQAQFHPMINEARIEGGIVQKPLFGANRPGFMNFGGLGMVLAHEVGHSFDTKGRNYDKNGKSGEFWDPVSVKNYNDWVQTLASDAGSVAYQTSETSAETIDPYKTLNEDIADVLAVYISYFSYQEYLKELEANGKHEKVLPGLKTFEPQKLFFMKYANMWCDKKDTQSMYADMQSIHSAGNTRATLPLKRSKQFAEAFGCKIPKQY</sequence>
<keyword evidence="12" id="KW-1185">Reference proteome</keyword>
<comment type="caution">
    <text evidence="11">The sequence shown here is derived from an EMBL/GenBank/DDBJ whole genome shotgun (WGS) entry which is preliminary data.</text>
</comment>
<keyword evidence="6" id="KW-0378">Hydrolase</keyword>
<evidence type="ECO:0000256" key="4">
    <source>
        <dbReference type="ARBA" id="ARBA00022670"/>
    </source>
</evidence>
<feature type="domain" description="Peptidase M13 N-terminal" evidence="10">
    <location>
        <begin position="19"/>
        <end position="221"/>
    </location>
</feature>
<evidence type="ECO:0000256" key="3">
    <source>
        <dbReference type="ARBA" id="ARBA00007357"/>
    </source>
</evidence>
<evidence type="ECO:0000256" key="7">
    <source>
        <dbReference type="ARBA" id="ARBA00022833"/>
    </source>
</evidence>
<comment type="similarity">
    <text evidence="3">Belongs to the peptidase M13 family.</text>
</comment>
<dbReference type="EMBL" id="LJIJ01001505">
    <property type="protein sequence ID" value="ODM91556.1"/>
    <property type="molecule type" value="Genomic_DNA"/>
</dbReference>
<name>A0A1D2MEY0_ORCCI</name>
<keyword evidence="5" id="KW-0479">Metal-binding</keyword>
<dbReference type="AlphaFoldDB" id="A0A1D2MEY0"/>
<feature type="domain" description="Peptidase M13 C-terminal" evidence="9">
    <location>
        <begin position="302"/>
        <end position="497"/>
    </location>
</feature>
<evidence type="ECO:0000313" key="11">
    <source>
        <dbReference type="EMBL" id="ODM91556.1"/>
    </source>
</evidence>
<dbReference type="GO" id="GO:0004222">
    <property type="term" value="F:metalloendopeptidase activity"/>
    <property type="evidence" value="ECO:0007669"/>
    <property type="project" value="InterPro"/>
</dbReference>
<dbReference type="Proteomes" id="UP000094527">
    <property type="component" value="Unassembled WGS sequence"/>
</dbReference>
<accession>A0A1D2MEY0</accession>
<evidence type="ECO:0000259" key="10">
    <source>
        <dbReference type="Pfam" id="PF05649"/>
    </source>
</evidence>